<evidence type="ECO:0000313" key="10">
    <source>
        <dbReference type="Proteomes" id="UP000623542"/>
    </source>
</evidence>
<evidence type="ECO:0000256" key="8">
    <source>
        <dbReference type="RuleBase" id="RU367148"/>
    </source>
</evidence>
<dbReference type="EMBL" id="WBNG01008909">
    <property type="protein sequence ID" value="NXD32774.1"/>
    <property type="molecule type" value="Genomic_DNA"/>
</dbReference>
<dbReference type="PANTHER" id="PTHR13264">
    <property type="entry name" value="GCIP-INTERACTING PROTEIN P29"/>
    <property type="match status" value="1"/>
</dbReference>
<proteinExistence type="inferred from homology"/>
<protein>
    <recommendedName>
        <fullName evidence="8">Pre-mRNA-splicing factor SYF2</fullName>
    </recommendedName>
</protein>
<sequence length="59" mass="6981">VVGKINKDIGKTKRKKKDDSDEVVTYINERNKVFNKKIARYFDKYTKEIRANFERGTAL</sequence>
<organism evidence="9 10">
    <name type="scientific">Elachura formosa</name>
    <name type="common">spotted wren-babbler</name>
    <dbReference type="NCBI Taxonomy" id="1463973"/>
    <lineage>
        <taxon>Eukaryota</taxon>
        <taxon>Metazoa</taxon>
        <taxon>Chordata</taxon>
        <taxon>Craniata</taxon>
        <taxon>Vertebrata</taxon>
        <taxon>Euteleostomi</taxon>
        <taxon>Archelosauria</taxon>
        <taxon>Archosauria</taxon>
        <taxon>Dinosauria</taxon>
        <taxon>Saurischia</taxon>
        <taxon>Theropoda</taxon>
        <taxon>Coelurosauria</taxon>
        <taxon>Aves</taxon>
        <taxon>Neognathae</taxon>
        <taxon>Neoaves</taxon>
        <taxon>Telluraves</taxon>
        <taxon>Australaves</taxon>
        <taxon>Passeriformes</taxon>
        <taxon>Elachuridae</taxon>
        <taxon>Elachura</taxon>
    </lineage>
</organism>
<comment type="similarity">
    <text evidence="2 8">Belongs to the SYF2 family.</text>
</comment>
<dbReference type="GO" id="GO:0071014">
    <property type="term" value="C:post-mRNA release spliceosomal complex"/>
    <property type="evidence" value="ECO:0007669"/>
    <property type="project" value="TreeGrafter"/>
</dbReference>
<comment type="subcellular location">
    <subcellularLocation>
        <location evidence="1 8">Nucleus</location>
    </subcellularLocation>
</comment>
<feature type="non-terminal residue" evidence="9">
    <location>
        <position position="1"/>
    </location>
</feature>
<reference evidence="9" key="1">
    <citation type="submission" date="2019-09" db="EMBL/GenBank/DDBJ databases">
        <title>Bird 10,000 Genomes (B10K) Project - Family phase.</title>
        <authorList>
            <person name="Zhang G."/>
        </authorList>
    </citation>
    <scope>NUCLEOTIDE SEQUENCE</scope>
    <source>
        <strain evidence="9">B10K-IZCAS-20218</strain>
        <tissue evidence="9">Blood</tissue>
    </source>
</reference>
<keyword evidence="3 8" id="KW-0507">mRNA processing</keyword>
<dbReference type="PANTHER" id="PTHR13264:SF5">
    <property type="entry name" value="PRE-MRNA-SPLICING FACTOR SYF2"/>
    <property type="match status" value="1"/>
</dbReference>
<keyword evidence="5 8" id="KW-0508">mRNA splicing</keyword>
<comment type="caution">
    <text evidence="9">The sequence shown here is derived from an EMBL/GenBank/DDBJ whole genome shotgun (WGS) entry which is preliminary data.</text>
</comment>
<comment type="function">
    <text evidence="7">Involved in pre-mRNA splicing as component of the spliceosome.</text>
</comment>
<evidence type="ECO:0000256" key="6">
    <source>
        <dbReference type="ARBA" id="ARBA00023242"/>
    </source>
</evidence>
<keyword evidence="4 8" id="KW-0747">Spliceosome</keyword>
<dbReference type="OrthoDB" id="199717at2759"/>
<dbReference type="GO" id="GO:0000398">
    <property type="term" value="P:mRNA splicing, via spliceosome"/>
    <property type="evidence" value="ECO:0007669"/>
    <property type="project" value="UniProtKB-UniRule"/>
</dbReference>
<keyword evidence="6 8" id="KW-0539">Nucleus</keyword>
<evidence type="ECO:0000256" key="3">
    <source>
        <dbReference type="ARBA" id="ARBA00022664"/>
    </source>
</evidence>
<dbReference type="GO" id="GO:0000974">
    <property type="term" value="C:Prp19 complex"/>
    <property type="evidence" value="ECO:0007669"/>
    <property type="project" value="TreeGrafter"/>
</dbReference>
<dbReference type="Pfam" id="PF08231">
    <property type="entry name" value="SYF2"/>
    <property type="match status" value="1"/>
</dbReference>
<keyword evidence="10" id="KW-1185">Reference proteome</keyword>
<accession>A0A851USM9</accession>
<gene>
    <name evidence="9" type="primary">Syf2_1</name>
    <name evidence="9" type="ORF">ELAFOR_R15544</name>
</gene>
<comment type="subunit">
    <text evidence="8">May be part of a spliceosome complex.</text>
</comment>
<evidence type="ECO:0000256" key="5">
    <source>
        <dbReference type="ARBA" id="ARBA00023187"/>
    </source>
</evidence>
<dbReference type="InterPro" id="IPR013260">
    <property type="entry name" value="mRNA_splic_SYF2"/>
</dbReference>
<dbReference type="Proteomes" id="UP000623542">
    <property type="component" value="Unassembled WGS sequence"/>
</dbReference>
<evidence type="ECO:0000256" key="7">
    <source>
        <dbReference type="ARBA" id="ARBA00045277"/>
    </source>
</evidence>
<dbReference type="AlphaFoldDB" id="A0A851USM9"/>
<feature type="non-terminal residue" evidence="9">
    <location>
        <position position="59"/>
    </location>
</feature>
<evidence type="ECO:0000313" key="9">
    <source>
        <dbReference type="EMBL" id="NXD32774.1"/>
    </source>
</evidence>
<evidence type="ECO:0000256" key="4">
    <source>
        <dbReference type="ARBA" id="ARBA00022728"/>
    </source>
</evidence>
<name>A0A851USM9_9PASS</name>
<evidence type="ECO:0000256" key="1">
    <source>
        <dbReference type="ARBA" id="ARBA00004123"/>
    </source>
</evidence>
<dbReference type="GO" id="GO:0071013">
    <property type="term" value="C:catalytic step 2 spliceosome"/>
    <property type="evidence" value="ECO:0007669"/>
    <property type="project" value="TreeGrafter"/>
</dbReference>
<evidence type="ECO:0000256" key="2">
    <source>
        <dbReference type="ARBA" id="ARBA00010028"/>
    </source>
</evidence>